<evidence type="ECO:0000259" key="2">
    <source>
        <dbReference type="Pfam" id="PF12697"/>
    </source>
</evidence>
<evidence type="ECO:0000313" key="4">
    <source>
        <dbReference type="Proteomes" id="UP000053413"/>
    </source>
</evidence>
<dbReference type="Proteomes" id="UP000053413">
    <property type="component" value="Unassembled WGS sequence"/>
</dbReference>
<dbReference type="PANTHER" id="PTHR43689">
    <property type="entry name" value="HYDROLASE"/>
    <property type="match status" value="1"/>
</dbReference>
<dbReference type="RefSeq" id="WP_059142379.1">
    <property type="nucleotide sequence ID" value="NZ_LLZJ01000021.1"/>
</dbReference>
<dbReference type="InterPro" id="IPR029058">
    <property type="entry name" value="AB_hydrolase_fold"/>
</dbReference>
<dbReference type="PANTHER" id="PTHR43689:SF8">
    <property type="entry name" value="ALPHA_BETA-HYDROLASES SUPERFAMILY PROTEIN"/>
    <property type="match status" value="1"/>
</dbReference>
<comment type="caution">
    <text evidence="3">The sequence shown here is derived from an EMBL/GenBank/DDBJ whole genome shotgun (WGS) entry which is preliminary data.</text>
</comment>
<dbReference type="OrthoDB" id="5524362at2"/>
<name>A0A0X3XBA4_STRVO</name>
<dbReference type="Pfam" id="PF12697">
    <property type="entry name" value="Abhydrolase_6"/>
    <property type="match status" value="1"/>
</dbReference>
<accession>A0A0X3XBA4</accession>
<dbReference type="InterPro" id="IPR000073">
    <property type="entry name" value="AB_hydrolase_1"/>
</dbReference>
<feature type="domain" description="AB hydrolase-1" evidence="2">
    <location>
        <begin position="82"/>
        <end position="330"/>
    </location>
</feature>
<sequence length="347" mass="36628">MPSTKPRNRAARFTVGAASAALLVTAGAITPPSASAAPERVSGFTRHTITQKVSLTGSGPADQTLSAVEYQPTHARVKGIQVMIPGVTYDHRYFDLKTDRGWISQAREAAEDGWITVAVDRLGTGNSSSPAADKLNGTTHSATIHQLITKLRTAHKGLPVALVGHSMGSAVALQEAASYKDVNAVVVTGFMHHAGSGRLLFNAAMHPAAEDPAFAGRAIPDGSLTTRDGMRHLLYWPFNADLSTVKADDAVKQIATVGESTSFVDEQSNATYGKRVNVPVLSLVGQHDGLFFDPADLSKTLTAETAAYPASPAVDVKSIPGAGHDLALQRNADSTTNTIDKWLSRKL</sequence>
<reference evidence="4" key="1">
    <citation type="submission" date="2015-10" db="EMBL/GenBank/DDBJ databases">
        <authorList>
            <person name="Ju K.-S."/>
            <person name="Doroghazi J.R."/>
            <person name="Metcalf W.W."/>
        </authorList>
    </citation>
    <scope>NUCLEOTIDE SEQUENCE [LARGE SCALE GENOMIC DNA]</scope>
    <source>
        <strain evidence="4">NRRL F-8817</strain>
    </source>
</reference>
<protein>
    <recommendedName>
        <fullName evidence="2">AB hydrolase-1 domain-containing protein</fullName>
    </recommendedName>
</protein>
<dbReference type="EMBL" id="LLZJ01000021">
    <property type="protein sequence ID" value="KUL66378.1"/>
    <property type="molecule type" value="Genomic_DNA"/>
</dbReference>
<feature type="signal peptide" evidence="1">
    <location>
        <begin position="1"/>
        <end position="36"/>
    </location>
</feature>
<gene>
    <name evidence="3" type="ORF">ADL28_04255</name>
</gene>
<evidence type="ECO:0000313" key="3">
    <source>
        <dbReference type="EMBL" id="KUL66378.1"/>
    </source>
</evidence>
<dbReference type="SUPFAM" id="SSF53474">
    <property type="entry name" value="alpha/beta-Hydrolases"/>
    <property type="match status" value="1"/>
</dbReference>
<organism evidence="3 4">
    <name type="scientific">Streptomyces violaceusniger</name>
    <dbReference type="NCBI Taxonomy" id="68280"/>
    <lineage>
        <taxon>Bacteria</taxon>
        <taxon>Bacillati</taxon>
        <taxon>Actinomycetota</taxon>
        <taxon>Actinomycetes</taxon>
        <taxon>Kitasatosporales</taxon>
        <taxon>Streptomycetaceae</taxon>
        <taxon>Streptomyces</taxon>
        <taxon>Streptomyces violaceusniger group</taxon>
    </lineage>
</organism>
<dbReference type="AlphaFoldDB" id="A0A0X3XBA4"/>
<proteinExistence type="predicted"/>
<evidence type="ECO:0000256" key="1">
    <source>
        <dbReference type="SAM" id="SignalP"/>
    </source>
</evidence>
<feature type="chain" id="PRO_5007057812" description="AB hydrolase-1 domain-containing protein" evidence="1">
    <location>
        <begin position="37"/>
        <end position="347"/>
    </location>
</feature>
<dbReference type="Gene3D" id="3.40.50.1820">
    <property type="entry name" value="alpha/beta hydrolase"/>
    <property type="match status" value="1"/>
</dbReference>
<dbReference type="GO" id="GO:0003824">
    <property type="term" value="F:catalytic activity"/>
    <property type="evidence" value="ECO:0007669"/>
    <property type="project" value="UniProtKB-ARBA"/>
</dbReference>
<keyword evidence="1" id="KW-0732">Signal</keyword>